<dbReference type="EMBL" id="KB445799">
    <property type="protein sequence ID" value="EMD36032.1"/>
    <property type="molecule type" value="Genomic_DNA"/>
</dbReference>
<keyword evidence="3" id="KW-1185">Reference proteome</keyword>
<reference evidence="2 3" key="1">
    <citation type="journal article" date="2012" name="Proc. Natl. Acad. Sci. U.S.A.">
        <title>Comparative genomics of Ceriporiopsis subvermispora and Phanerochaete chrysosporium provide insight into selective ligninolysis.</title>
        <authorList>
            <person name="Fernandez-Fueyo E."/>
            <person name="Ruiz-Duenas F.J."/>
            <person name="Ferreira P."/>
            <person name="Floudas D."/>
            <person name="Hibbett D.S."/>
            <person name="Canessa P."/>
            <person name="Larrondo L.F."/>
            <person name="James T.Y."/>
            <person name="Seelenfreund D."/>
            <person name="Lobos S."/>
            <person name="Polanco R."/>
            <person name="Tello M."/>
            <person name="Honda Y."/>
            <person name="Watanabe T."/>
            <person name="Watanabe T."/>
            <person name="Ryu J.S."/>
            <person name="Kubicek C.P."/>
            <person name="Schmoll M."/>
            <person name="Gaskell J."/>
            <person name="Hammel K.E."/>
            <person name="St John F.J."/>
            <person name="Vanden Wymelenberg A."/>
            <person name="Sabat G."/>
            <person name="Splinter BonDurant S."/>
            <person name="Syed K."/>
            <person name="Yadav J.S."/>
            <person name="Doddapaneni H."/>
            <person name="Subramanian V."/>
            <person name="Lavin J.L."/>
            <person name="Oguiza J.A."/>
            <person name="Perez G."/>
            <person name="Pisabarro A.G."/>
            <person name="Ramirez L."/>
            <person name="Santoyo F."/>
            <person name="Master E."/>
            <person name="Coutinho P.M."/>
            <person name="Henrissat B."/>
            <person name="Lombard V."/>
            <person name="Magnuson J.K."/>
            <person name="Kuees U."/>
            <person name="Hori C."/>
            <person name="Igarashi K."/>
            <person name="Samejima M."/>
            <person name="Held B.W."/>
            <person name="Barry K.W."/>
            <person name="LaButti K.M."/>
            <person name="Lapidus A."/>
            <person name="Lindquist E.A."/>
            <person name="Lucas S.M."/>
            <person name="Riley R."/>
            <person name="Salamov A.A."/>
            <person name="Hoffmeister D."/>
            <person name="Schwenk D."/>
            <person name="Hadar Y."/>
            <person name="Yarden O."/>
            <person name="de Vries R.P."/>
            <person name="Wiebenga A."/>
            <person name="Stenlid J."/>
            <person name="Eastwood D."/>
            <person name="Grigoriev I.V."/>
            <person name="Berka R.M."/>
            <person name="Blanchette R.A."/>
            <person name="Kersten P."/>
            <person name="Martinez A.T."/>
            <person name="Vicuna R."/>
            <person name="Cullen D."/>
        </authorList>
    </citation>
    <scope>NUCLEOTIDE SEQUENCE [LARGE SCALE GENOMIC DNA]</scope>
    <source>
        <strain evidence="2 3">B</strain>
    </source>
</reference>
<sequence length="1104" mass="126626">MFSDPPQVFPQSKRRAELCVLRNETLHKIASQLMQVPPNATFEQAAPDSSNAAIMLLALLSYGNSHAEVTHEYQDPDYMELFLVKNDWLQKALKYAWEKRKYRGILTYTFWYDLPVSGDIRGMPRGTVMDTKPQERALRVAWGTRYIGLLHRLLYVIIQRVFQWGECHPHANYTSLIQSSGFGKSRTVEQLASLISCVWFNLRRDHDPTQTNMLSYPAPDFLLRDHFIAAGRLSHREQMMFFWTWFLNLFEVMTQYMEDHKFQPQGSYEKLALRWKSGFVDDHDYIYKSAVGRQVKHGNGGRSFDELQDDVRGALCKLLDKMDRLVDNSERFKAQGQVKLICSFDEADVLAQTGVNHNTEGNLFEAFCSSLNVFRQLPVFFIFLSTNSQIALLAPPFHKITSYAVKRHFKNLIPPITESSFDESPRFPLLPNGYTLQNISTVEFMAQFGRPLWRSILWALHNPDDPVGEKRKRLSPPDPDAASRELLALARAKLVGRGDSPDLENTIEQEDLSDRWDDVGRRALADLRITLGYEASREKTYDDLSTMVASYMRTAYTVPKHREYMRSGYPSEPILAEAAAQELQLLKKSDRQHGPRTLPEIAAEALRHDLCSPGERGEVVGRILLTLAYDAAVERNHRVLKVSGPVNYSAGCPLVFFIEELFTAEHAAKILNSFPDNTSTKKRFKDVFKDAYVRFTHFGRLGDNGGITSHLLFAAILRAQAHMGHPTQAQIDVAIPVVMNINDICEKNMTALLVSFKRHIEEGTKSKYNICADTLGVFSYTQEHDFETRPYVALVMELGVCGRARLWNLEAPQSLIRLPPNPRKVAVLGPQEELTRETRQKAQSKHHPRYNVFAYGCSEHVYNVIKESERPIYQVLLANRDLFDEHPRKRIPDSLRTVLRLKPVWYTMKESYKWISIDQALQNDLPPEVDSATSYMFDNVFAGEADDILREEEVQMFAHLKEDDDDGSDSSEAMPHSAQPSDGPQPTTEFFEQYSVKFPRDEVEYHEHEVDENNRGDVLYRWSAQQVESLNEGSPFHIGADDLFDVDGAEFLRKLEGKTRRMVLKDEKDGEKDLPDYEMEEYLNTMSKKRKPITHGDDESGRSL</sequence>
<dbReference type="PANTHER" id="PTHR33266">
    <property type="entry name" value="CHROMOSOME 15, WHOLE GENOME SHOTGUN SEQUENCE"/>
    <property type="match status" value="1"/>
</dbReference>
<dbReference type="PANTHER" id="PTHR33266:SF1">
    <property type="entry name" value="F-BOX DOMAIN-CONTAINING PROTEIN"/>
    <property type="match status" value="1"/>
</dbReference>
<name>M2RCB0_CERS8</name>
<dbReference type="AlphaFoldDB" id="M2RCB0"/>
<feature type="compositionally biased region" description="Basic and acidic residues" evidence="1">
    <location>
        <begin position="1094"/>
        <end position="1104"/>
    </location>
</feature>
<dbReference type="HOGENOM" id="CLU_009568_0_0_1"/>
<dbReference type="Proteomes" id="UP000016930">
    <property type="component" value="Unassembled WGS sequence"/>
</dbReference>
<feature type="region of interest" description="Disordered" evidence="1">
    <location>
        <begin position="1085"/>
        <end position="1104"/>
    </location>
</feature>
<organism evidence="2 3">
    <name type="scientific">Ceriporiopsis subvermispora (strain B)</name>
    <name type="common">White-rot fungus</name>
    <name type="synonym">Gelatoporia subvermispora</name>
    <dbReference type="NCBI Taxonomy" id="914234"/>
    <lineage>
        <taxon>Eukaryota</taxon>
        <taxon>Fungi</taxon>
        <taxon>Dikarya</taxon>
        <taxon>Basidiomycota</taxon>
        <taxon>Agaricomycotina</taxon>
        <taxon>Agaricomycetes</taxon>
        <taxon>Polyporales</taxon>
        <taxon>Gelatoporiaceae</taxon>
        <taxon>Gelatoporia</taxon>
    </lineage>
</organism>
<evidence type="ECO:0000256" key="1">
    <source>
        <dbReference type="SAM" id="MobiDB-lite"/>
    </source>
</evidence>
<dbReference type="OrthoDB" id="107110at2759"/>
<gene>
    <name evidence="2" type="ORF">CERSUDRAFT_96256</name>
</gene>
<accession>M2RCB0</accession>
<feature type="compositionally biased region" description="Polar residues" evidence="1">
    <location>
        <begin position="978"/>
        <end position="987"/>
    </location>
</feature>
<evidence type="ECO:0000313" key="2">
    <source>
        <dbReference type="EMBL" id="EMD36032.1"/>
    </source>
</evidence>
<proteinExistence type="predicted"/>
<dbReference type="STRING" id="914234.M2RCB0"/>
<protein>
    <submittedName>
        <fullName evidence="2">Uncharacterized protein</fullName>
    </submittedName>
</protein>
<evidence type="ECO:0000313" key="3">
    <source>
        <dbReference type="Proteomes" id="UP000016930"/>
    </source>
</evidence>
<feature type="region of interest" description="Disordered" evidence="1">
    <location>
        <begin position="962"/>
        <end position="987"/>
    </location>
</feature>